<proteinExistence type="inferred from homology"/>
<comment type="caution">
    <text evidence="5">The sequence shown here is derived from an EMBL/GenBank/DDBJ whole genome shotgun (WGS) entry which is preliminary data.</text>
</comment>
<dbReference type="GO" id="GO:0016788">
    <property type="term" value="F:hydrolase activity, acting on ester bonds"/>
    <property type="evidence" value="ECO:0007669"/>
    <property type="project" value="InterPro"/>
</dbReference>
<dbReference type="PANTHER" id="PTHR45648">
    <property type="entry name" value="GDSL LIPASE/ACYLHYDROLASE FAMILY PROTEIN (AFU_ORTHOLOGUE AFUA_4G14700)"/>
    <property type="match status" value="1"/>
</dbReference>
<dbReference type="EMBL" id="NBSK02000004">
    <property type="protein sequence ID" value="KAJ0211872.1"/>
    <property type="molecule type" value="Genomic_DNA"/>
</dbReference>
<dbReference type="GO" id="GO:0016042">
    <property type="term" value="P:lipid catabolic process"/>
    <property type="evidence" value="ECO:0007669"/>
    <property type="project" value="UniProtKB-KW"/>
</dbReference>
<sequence>MFLGFIMKISPINTLVFIFFVVILSPSLSDADTTAVFIIGDSLYDVGTNTYLLKSIAKANFPWYGIDFFNSTPNGRFCNGQNLADFTSTFFFSIKMHNGQAGRARIYVNLFAIILAKIAFGESVTSPPPFQAIHRGGINFQERLMEALDINSTRHWEGPIKKFTLASTKAKENPGKGVNFASSGCGIIDATSAIDQAVSITQQLKEVKFVYGNLSSQLGADKAKEYFEKATFVICIGNNDVNFFALFRYKLEPDPYIDKLIQSYNNTLTTLYKLGARKFGIFGVPYVGCSPLMRVTIKGGNCSKTANDLAQQFNIKLEGLLVRMQENSEDMHFSYANSYNLLYDIYMNPATYKIKYVNTACCGLGRFRAMSNCNPIARLCKDRKEYLFWDVSHPSQYIAQLMMEKFAFGEARYVGPITWSELVNI</sequence>
<dbReference type="InterPro" id="IPR036514">
    <property type="entry name" value="SGNH_hydro_sf"/>
</dbReference>
<evidence type="ECO:0000256" key="4">
    <source>
        <dbReference type="SAM" id="SignalP"/>
    </source>
</evidence>
<evidence type="ECO:0008006" key="7">
    <source>
        <dbReference type="Google" id="ProtNLM"/>
    </source>
</evidence>
<evidence type="ECO:0000256" key="1">
    <source>
        <dbReference type="ARBA" id="ARBA00008668"/>
    </source>
</evidence>
<dbReference type="SUPFAM" id="SSF52266">
    <property type="entry name" value="SGNH hydrolase"/>
    <property type="match status" value="1"/>
</dbReference>
<dbReference type="InterPro" id="IPR001087">
    <property type="entry name" value="GDSL"/>
</dbReference>
<dbReference type="Proteomes" id="UP000235145">
    <property type="component" value="Unassembled WGS sequence"/>
</dbReference>
<protein>
    <recommendedName>
        <fullName evidence="7">SGNH hydrolase-type esterase domain-containing protein</fullName>
    </recommendedName>
</protein>
<keyword evidence="3" id="KW-0442">Lipid degradation</keyword>
<accession>A0A9R1VVT1</accession>
<feature type="signal peptide" evidence="4">
    <location>
        <begin position="1"/>
        <end position="31"/>
    </location>
</feature>
<reference evidence="5 6" key="1">
    <citation type="journal article" date="2017" name="Nat. Commun.">
        <title>Genome assembly with in vitro proximity ligation data and whole-genome triplication in lettuce.</title>
        <authorList>
            <person name="Reyes-Chin-Wo S."/>
            <person name="Wang Z."/>
            <person name="Yang X."/>
            <person name="Kozik A."/>
            <person name="Arikit S."/>
            <person name="Song C."/>
            <person name="Xia L."/>
            <person name="Froenicke L."/>
            <person name="Lavelle D.O."/>
            <person name="Truco M.J."/>
            <person name="Xia R."/>
            <person name="Zhu S."/>
            <person name="Xu C."/>
            <person name="Xu H."/>
            <person name="Xu X."/>
            <person name="Cox K."/>
            <person name="Korf I."/>
            <person name="Meyers B.C."/>
            <person name="Michelmore R.W."/>
        </authorList>
    </citation>
    <scope>NUCLEOTIDE SEQUENCE [LARGE SCALE GENOMIC DNA]</scope>
    <source>
        <strain evidence="6">cv. Salinas</strain>
        <tissue evidence="5">Seedlings</tissue>
    </source>
</reference>
<evidence type="ECO:0000313" key="5">
    <source>
        <dbReference type="EMBL" id="KAJ0211872.1"/>
    </source>
</evidence>
<dbReference type="InterPro" id="IPR051058">
    <property type="entry name" value="GDSL_Est/Lipase"/>
</dbReference>
<feature type="chain" id="PRO_5040269094" description="SGNH hydrolase-type esterase domain-containing protein" evidence="4">
    <location>
        <begin position="32"/>
        <end position="425"/>
    </location>
</feature>
<gene>
    <name evidence="5" type="ORF">LSAT_V11C400185380</name>
</gene>
<keyword evidence="4" id="KW-0732">Signal</keyword>
<evidence type="ECO:0000256" key="2">
    <source>
        <dbReference type="ARBA" id="ARBA00022801"/>
    </source>
</evidence>
<organism evidence="5 6">
    <name type="scientific">Lactuca sativa</name>
    <name type="common">Garden lettuce</name>
    <dbReference type="NCBI Taxonomy" id="4236"/>
    <lineage>
        <taxon>Eukaryota</taxon>
        <taxon>Viridiplantae</taxon>
        <taxon>Streptophyta</taxon>
        <taxon>Embryophyta</taxon>
        <taxon>Tracheophyta</taxon>
        <taxon>Spermatophyta</taxon>
        <taxon>Magnoliopsida</taxon>
        <taxon>eudicotyledons</taxon>
        <taxon>Gunneridae</taxon>
        <taxon>Pentapetalae</taxon>
        <taxon>asterids</taxon>
        <taxon>campanulids</taxon>
        <taxon>Asterales</taxon>
        <taxon>Asteraceae</taxon>
        <taxon>Cichorioideae</taxon>
        <taxon>Cichorieae</taxon>
        <taxon>Lactucinae</taxon>
        <taxon>Lactuca</taxon>
    </lineage>
</organism>
<dbReference type="Pfam" id="PF00657">
    <property type="entry name" value="Lipase_GDSL"/>
    <property type="match status" value="1"/>
</dbReference>
<comment type="similarity">
    <text evidence="1">Belongs to the 'GDSL' lipolytic enzyme family.</text>
</comment>
<dbReference type="CDD" id="cd01837">
    <property type="entry name" value="SGNH_plant_lipase_like"/>
    <property type="match status" value="1"/>
</dbReference>
<dbReference type="PANTHER" id="PTHR45648:SF168">
    <property type="entry name" value="SGNH HYDROLASE-TYPE ESTERASE DOMAIN-CONTAINING PROTEIN-RELATED"/>
    <property type="match status" value="1"/>
</dbReference>
<keyword evidence="2" id="KW-0378">Hydrolase</keyword>
<evidence type="ECO:0000256" key="3">
    <source>
        <dbReference type="ARBA" id="ARBA00022963"/>
    </source>
</evidence>
<keyword evidence="3" id="KW-0443">Lipid metabolism</keyword>
<keyword evidence="6" id="KW-1185">Reference proteome</keyword>
<dbReference type="AlphaFoldDB" id="A0A9R1VVT1"/>
<name>A0A9R1VVT1_LACSA</name>
<dbReference type="Gene3D" id="3.40.50.1110">
    <property type="entry name" value="SGNH hydrolase"/>
    <property type="match status" value="1"/>
</dbReference>
<dbReference type="InterPro" id="IPR035669">
    <property type="entry name" value="SGNH_plant_lipase-like"/>
</dbReference>
<evidence type="ECO:0000313" key="6">
    <source>
        <dbReference type="Proteomes" id="UP000235145"/>
    </source>
</evidence>